<evidence type="ECO:0000256" key="3">
    <source>
        <dbReference type="ARBA" id="ARBA00007063"/>
    </source>
</evidence>
<feature type="transmembrane region" description="Helical" evidence="10">
    <location>
        <begin position="179"/>
        <end position="208"/>
    </location>
</feature>
<evidence type="ECO:0000256" key="11">
    <source>
        <dbReference type="SAM" id="MobiDB-lite"/>
    </source>
</evidence>
<keyword evidence="9 10" id="KW-0472">Membrane</keyword>
<name>A0AAX4K0G9_9TREE</name>
<evidence type="ECO:0000313" key="13">
    <source>
        <dbReference type="Proteomes" id="UP001355207"/>
    </source>
</evidence>
<evidence type="ECO:0000256" key="6">
    <source>
        <dbReference type="ARBA" id="ARBA00022692"/>
    </source>
</evidence>
<comment type="subcellular location">
    <subcellularLocation>
        <location evidence="1 10">Endoplasmic reticulum membrane</location>
        <topology evidence="1 10">Multi-pass membrane protein</topology>
    </subcellularLocation>
</comment>
<evidence type="ECO:0000256" key="7">
    <source>
        <dbReference type="ARBA" id="ARBA00022824"/>
    </source>
</evidence>
<dbReference type="RefSeq" id="XP_066077805.1">
    <property type="nucleotide sequence ID" value="XM_066221708.1"/>
</dbReference>
<feature type="transmembrane region" description="Helical" evidence="10">
    <location>
        <begin position="335"/>
        <end position="362"/>
    </location>
</feature>
<dbReference type="AlphaFoldDB" id="A0AAX4K0G9"/>
<keyword evidence="5" id="KW-0808">Transferase</keyword>
<dbReference type="GO" id="GO:0000026">
    <property type="term" value="F:alpha-1,2-mannosyltransferase activity"/>
    <property type="evidence" value="ECO:0007669"/>
    <property type="project" value="TreeGrafter"/>
</dbReference>
<dbReference type="GeneID" id="91096652"/>
<keyword evidence="13" id="KW-1185">Reference proteome</keyword>
<evidence type="ECO:0000256" key="5">
    <source>
        <dbReference type="ARBA" id="ARBA00022679"/>
    </source>
</evidence>
<keyword evidence="8 10" id="KW-1133">Transmembrane helix</keyword>
<dbReference type="EC" id="2.4.1.-" evidence="10"/>
<feature type="transmembrane region" description="Helical" evidence="10">
    <location>
        <begin position="228"/>
        <end position="255"/>
    </location>
</feature>
<keyword evidence="4 10" id="KW-0328">Glycosyltransferase</keyword>
<dbReference type="PANTHER" id="PTHR22760:SF2">
    <property type="entry name" value="ALPHA-1,2-MANNOSYLTRANSFERASE ALG9"/>
    <property type="match status" value="1"/>
</dbReference>
<evidence type="ECO:0000256" key="10">
    <source>
        <dbReference type="RuleBase" id="RU363075"/>
    </source>
</evidence>
<feature type="transmembrane region" description="Helical" evidence="10">
    <location>
        <begin position="446"/>
        <end position="471"/>
    </location>
</feature>
<evidence type="ECO:0000256" key="8">
    <source>
        <dbReference type="ARBA" id="ARBA00022989"/>
    </source>
</evidence>
<dbReference type="GO" id="GO:0006487">
    <property type="term" value="P:protein N-linked glycosylation"/>
    <property type="evidence" value="ECO:0007669"/>
    <property type="project" value="TreeGrafter"/>
</dbReference>
<protein>
    <recommendedName>
        <fullName evidence="10">Mannosyltransferase</fullName>
        <ecNumber evidence="10">2.4.1.-</ecNumber>
    </recommendedName>
</protein>
<evidence type="ECO:0000256" key="1">
    <source>
        <dbReference type="ARBA" id="ARBA00004477"/>
    </source>
</evidence>
<dbReference type="Proteomes" id="UP001355207">
    <property type="component" value="Chromosome 8"/>
</dbReference>
<reference evidence="12 13" key="1">
    <citation type="submission" date="2024-01" db="EMBL/GenBank/DDBJ databases">
        <title>Comparative genomics of Cryptococcus and Kwoniella reveals pathogenesis evolution and contrasting modes of karyotype evolution via chromosome fusion or intercentromeric recombination.</title>
        <authorList>
            <person name="Coelho M.A."/>
            <person name="David-Palma M."/>
            <person name="Shea T."/>
            <person name="Bowers K."/>
            <person name="McGinley-Smith S."/>
            <person name="Mohammad A.W."/>
            <person name="Gnirke A."/>
            <person name="Yurkov A.M."/>
            <person name="Nowrousian M."/>
            <person name="Sun S."/>
            <person name="Cuomo C.A."/>
            <person name="Heitman J."/>
        </authorList>
    </citation>
    <scope>NUCLEOTIDE SEQUENCE [LARGE SCALE GENOMIC DNA]</scope>
    <source>
        <strain evidence="12 13">CBS 6074</strain>
    </source>
</reference>
<sequence length="691" mass="78348">MSAPRIEEIRFRRPTTGPNAEKPKDVEPKKDEFGSLAPTGFKRRHQGLLQDQVGRNKPGPFVPTLSYAFRLLLLVRTVAAMYAVISDCDEVFNFFEPLHYFQYNSGFQTWELSPQFAIRSWAYVLLHWPLAHVIPKILGVGKRPAFFALRISLGAICSFCEAKFFRTVVETINERVGRYLLFGFMLSAGMWTASVAFLPSSFCMYTSMLAASFWFHPATSTPTGTRRAYFATFAFAVGAIVGWPFSAALAIPFVFEQLFLTGGEIILPAQKSAWTTKRWETMGKAIGLAAGIAIPISMIDSWAYGRSTFPTLNIITYNLFSGNGPELYGTSPVSYYFANLFLNFNFLLPLALISMPALAITYKFDFRRLGKTQMRPKQGETSPYTLLIIRLSPFYLWVLILSAQAHKEERFMFPAYPFLLFNAAVSIFLIRGWIESYYIHVTNSPYNASGSSIFSTFTLITVLIPGIISFFRVGGSIYFYHAPFDLVHHFQYQSIPAYLTKLGYEPIPPPENFKPYGGEIPKPQWDLTPLKENAENGNPLVLCYGSEWYRFPSSYLIPEGVQIKFIKSEFDGMLPRPWEPSNSTNSIWPRKETRVVRPGRFNGENKPSAEPGAYAGASECTYIVSLSLPSTTHTTLEPNWAEKPEWEEEYCRGFLDAANTKWWARLFWLPGGLLESGRVWGDYCLLKRKGE</sequence>
<accession>A0AAX4K0G9</accession>
<evidence type="ECO:0000256" key="9">
    <source>
        <dbReference type="ARBA" id="ARBA00023136"/>
    </source>
</evidence>
<proteinExistence type="inferred from homology"/>
<comment type="pathway">
    <text evidence="2">Protein modification; protein glycosylation.</text>
</comment>
<evidence type="ECO:0000256" key="2">
    <source>
        <dbReference type="ARBA" id="ARBA00004922"/>
    </source>
</evidence>
<keyword evidence="6 10" id="KW-0812">Transmembrane</keyword>
<feature type="compositionally biased region" description="Basic and acidic residues" evidence="11">
    <location>
        <begin position="21"/>
        <end position="33"/>
    </location>
</feature>
<evidence type="ECO:0000313" key="12">
    <source>
        <dbReference type="EMBL" id="WWC91042.1"/>
    </source>
</evidence>
<evidence type="ECO:0000256" key="4">
    <source>
        <dbReference type="ARBA" id="ARBA00022676"/>
    </source>
</evidence>
<feature type="transmembrane region" description="Helical" evidence="10">
    <location>
        <begin position="415"/>
        <end position="434"/>
    </location>
</feature>
<feature type="compositionally biased region" description="Basic and acidic residues" evidence="11">
    <location>
        <begin position="1"/>
        <end position="11"/>
    </location>
</feature>
<dbReference type="Pfam" id="PF03901">
    <property type="entry name" value="Glyco_transf_22"/>
    <property type="match status" value="1"/>
</dbReference>
<feature type="transmembrane region" description="Helical" evidence="10">
    <location>
        <begin position="285"/>
        <end position="304"/>
    </location>
</feature>
<gene>
    <name evidence="12" type="ORF">L201_005982</name>
</gene>
<feature type="region of interest" description="Disordered" evidence="11">
    <location>
        <begin position="1"/>
        <end position="36"/>
    </location>
</feature>
<dbReference type="PANTHER" id="PTHR22760">
    <property type="entry name" value="GLYCOSYLTRANSFERASE"/>
    <property type="match status" value="1"/>
</dbReference>
<keyword evidence="7 10" id="KW-0256">Endoplasmic reticulum</keyword>
<dbReference type="GO" id="GO:0005789">
    <property type="term" value="C:endoplasmic reticulum membrane"/>
    <property type="evidence" value="ECO:0007669"/>
    <property type="project" value="UniProtKB-SubCell"/>
</dbReference>
<feature type="transmembrane region" description="Helical" evidence="10">
    <location>
        <begin position="383"/>
        <end position="403"/>
    </location>
</feature>
<dbReference type="InterPro" id="IPR005599">
    <property type="entry name" value="GPI_mannosylTrfase"/>
</dbReference>
<organism evidence="12 13">
    <name type="scientific">Kwoniella dendrophila CBS 6074</name>
    <dbReference type="NCBI Taxonomy" id="1295534"/>
    <lineage>
        <taxon>Eukaryota</taxon>
        <taxon>Fungi</taxon>
        <taxon>Dikarya</taxon>
        <taxon>Basidiomycota</taxon>
        <taxon>Agaricomycotina</taxon>
        <taxon>Tremellomycetes</taxon>
        <taxon>Tremellales</taxon>
        <taxon>Cryptococcaceae</taxon>
        <taxon>Kwoniella</taxon>
    </lineage>
</organism>
<comment type="similarity">
    <text evidence="3 10">Belongs to the glycosyltransferase 22 family.</text>
</comment>
<dbReference type="EMBL" id="CP144105">
    <property type="protein sequence ID" value="WWC91042.1"/>
    <property type="molecule type" value="Genomic_DNA"/>
</dbReference>